<organism evidence="7 8">
    <name type="scientific">Nocardia terpenica</name>
    <dbReference type="NCBI Taxonomy" id="455432"/>
    <lineage>
        <taxon>Bacteria</taxon>
        <taxon>Bacillati</taxon>
        <taxon>Actinomycetota</taxon>
        <taxon>Actinomycetes</taxon>
        <taxon>Mycobacteriales</taxon>
        <taxon>Nocardiaceae</taxon>
        <taxon>Nocardia</taxon>
    </lineage>
</organism>
<dbReference type="InterPro" id="IPR000675">
    <property type="entry name" value="Cutinase/axe"/>
</dbReference>
<dbReference type="Pfam" id="PF01083">
    <property type="entry name" value="Cutinase"/>
    <property type="match status" value="1"/>
</dbReference>
<feature type="region of interest" description="Disordered" evidence="5">
    <location>
        <begin position="1"/>
        <end position="39"/>
    </location>
</feature>
<feature type="region of interest" description="Disordered" evidence="5">
    <location>
        <begin position="533"/>
        <end position="573"/>
    </location>
</feature>
<dbReference type="InterPro" id="IPR029058">
    <property type="entry name" value="AB_hydrolase_fold"/>
</dbReference>
<dbReference type="EMBL" id="CP023779">
    <property type="protein sequence ID" value="ATL72540.1"/>
    <property type="molecule type" value="Genomic_DNA"/>
</dbReference>
<evidence type="ECO:0000313" key="8">
    <source>
        <dbReference type="Proteomes" id="UP000221961"/>
    </source>
</evidence>
<feature type="compositionally biased region" description="Low complexity" evidence="5">
    <location>
        <begin position="533"/>
        <end position="549"/>
    </location>
</feature>
<dbReference type="Proteomes" id="UP000221961">
    <property type="component" value="Plasmid p_NC_YFY_NT001"/>
</dbReference>
<protein>
    <recommendedName>
        <fullName evidence="9">Cutinase family protein</fullName>
    </recommendedName>
</protein>
<gene>
    <name evidence="7" type="ORF">CRH09_39920</name>
</gene>
<evidence type="ECO:0000256" key="5">
    <source>
        <dbReference type="SAM" id="MobiDB-lite"/>
    </source>
</evidence>
<evidence type="ECO:0000256" key="2">
    <source>
        <dbReference type="ARBA" id="ARBA00022487"/>
    </source>
</evidence>
<evidence type="ECO:0000256" key="6">
    <source>
        <dbReference type="SAM" id="Phobius"/>
    </source>
</evidence>
<dbReference type="PANTHER" id="PTHR33630:SF9">
    <property type="entry name" value="CUTINASE 4"/>
    <property type="match status" value="1"/>
</dbReference>
<keyword evidence="2" id="KW-0719">Serine esterase</keyword>
<feature type="compositionally biased region" description="Polar residues" evidence="5">
    <location>
        <begin position="550"/>
        <end position="573"/>
    </location>
</feature>
<proteinExistence type="inferred from homology"/>
<feature type="compositionally biased region" description="Basic and acidic residues" evidence="5">
    <location>
        <begin position="12"/>
        <end position="29"/>
    </location>
</feature>
<dbReference type="GO" id="GO:0052689">
    <property type="term" value="F:carboxylic ester hydrolase activity"/>
    <property type="evidence" value="ECO:0007669"/>
    <property type="project" value="UniProtKB-KW"/>
</dbReference>
<keyword evidence="6" id="KW-0812">Transmembrane</keyword>
<evidence type="ECO:0000256" key="4">
    <source>
        <dbReference type="ARBA" id="ARBA00023157"/>
    </source>
</evidence>
<evidence type="ECO:0008006" key="9">
    <source>
        <dbReference type="Google" id="ProtNLM"/>
    </source>
</evidence>
<feature type="compositionally biased region" description="Basic residues" evidence="5">
    <location>
        <begin position="1"/>
        <end position="11"/>
    </location>
</feature>
<name>A0A291RYZ1_9NOCA</name>
<keyword evidence="6" id="KW-0472">Membrane</keyword>
<keyword evidence="4" id="KW-1015">Disulfide bond</keyword>
<keyword evidence="6" id="KW-1133">Transmembrane helix</keyword>
<dbReference type="PANTHER" id="PTHR33630">
    <property type="entry name" value="CUTINASE RV1984C-RELATED-RELATED"/>
    <property type="match status" value="1"/>
</dbReference>
<reference evidence="7 8" key="1">
    <citation type="submission" date="2017-10" db="EMBL/GenBank/DDBJ databases">
        <title>Comparative genomics between pathogenic Norcardia.</title>
        <authorList>
            <person name="Zeng L."/>
        </authorList>
    </citation>
    <scope>NUCLEOTIDE SEQUENCE [LARGE SCALE GENOMIC DNA]</scope>
    <source>
        <strain evidence="7 8">NC_YFY_NT001</strain>
        <plasmid evidence="8">Plasmid p_nc_yfy_nt001</plasmid>
    </source>
</reference>
<feature type="transmembrane region" description="Helical" evidence="6">
    <location>
        <begin position="70"/>
        <end position="90"/>
    </location>
</feature>
<dbReference type="SMART" id="SM01110">
    <property type="entry name" value="Cutinase"/>
    <property type="match status" value="1"/>
</dbReference>
<geneLocation type="plasmid" evidence="8">
    <name>p_nc_yfy_nt001</name>
</geneLocation>
<accession>A0A291RYZ1</accession>
<dbReference type="Gene3D" id="3.40.50.1820">
    <property type="entry name" value="alpha/beta hydrolase"/>
    <property type="match status" value="1"/>
</dbReference>
<dbReference type="AlphaFoldDB" id="A0A291RYZ1"/>
<dbReference type="SUPFAM" id="SSF53474">
    <property type="entry name" value="alpha/beta-Hydrolases"/>
    <property type="match status" value="1"/>
</dbReference>
<evidence type="ECO:0000313" key="7">
    <source>
        <dbReference type="EMBL" id="ATL72540.1"/>
    </source>
</evidence>
<evidence type="ECO:0000256" key="3">
    <source>
        <dbReference type="ARBA" id="ARBA00022801"/>
    </source>
</evidence>
<feature type="region of interest" description="Disordered" evidence="5">
    <location>
        <begin position="241"/>
        <end position="262"/>
    </location>
</feature>
<keyword evidence="3" id="KW-0378">Hydrolase</keyword>
<dbReference type="KEGG" id="ntp:CRH09_39920"/>
<comment type="similarity">
    <text evidence="1">Belongs to the cutinase family.</text>
</comment>
<sequence>MGRARRCRRRPGRTERGGGRQVRPADLRGRYRRGRRDQRAEAVRSGAVRCLHRCRERRSRRCAGGRAMNPLLRVSAGAVTVATAAVLVAVPGTAAADPSSATDCPALYALGVQGTGESSPDAPATTDTGMLSNVFTPFQADAEAAGVKVAREYVAYDAGFAGFVPGGTQPYEQSVTGGKDRLSQTVSDIAQRCPTTDFALAGYSQGAHAVSLFAQDVGQGRGPIPADKVAAVALFGDPTRNPGAAPFPGATDRESPKAAPGTSGAAIQTVAQLVPAKLSGGGIGPQRDIASNFGSLTGRVASFCASGDLSCDAPDHAPLLHAVANIAGQTEFGGDPLKALGSITQALAMTGIKTATNVVNQDISGNSLASLSLNPRKSISARIAEASDPRTPVEPGQVIQALFKVATIGINSAVTVVRTLLTPANIAEIAAAGLADPVAGLAVFGGKLIGALPQLIPPATASRLVQQTFNAFVGNLTDNQDMLQAATWVKYSDVIQRHGSYANDPVTVDGKSATKFVADWFVATAKDVAASGGAPAASVPSTTAPHSTVAPTTSRAPWTFSLDSSSAPTTSAR</sequence>
<keyword evidence="7" id="KW-0614">Plasmid</keyword>
<evidence type="ECO:0000256" key="1">
    <source>
        <dbReference type="ARBA" id="ARBA00007534"/>
    </source>
</evidence>